<dbReference type="PANTHER" id="PTHR38594">
    <property type="entry name" value="PEP-DEPENDENT DIHYDROXYACETONE KINASE, PHOSPHORYL DONOR SUBUNIT DHAM"/>
    <property type="match status" value="1"/>
</dbReference>
<dbReference type="EMBL" id="FXBJ01000002">
    <property type="protein sequence ID" value="SMH29548.1"/>
    <property type="molecule type" value="Genomic_DNA"/>
</dbReference>
<dbReference type="InterPro" id="IPR012844">
    <property type="entry name" value="DhaM_N"/>
</dbReference>
<evidence type="ECO:0000259" key="6">
    <source>
        <dbReference type="PROSITE" id="PS51096"/>
    </source>
</evidence>
<dbReference type="PANTHER" id="PTHR38594:SF1">
    <property type="entry name" value="PEP-DEPENDENT DIHYDROXYACETONE KINASE, PHOSPHORYL DONOR SUBUNIT DHAM"/>
    <property type="match status" value="1"/>
</dbReference>
<dbReference type="GO" id="GO:0047324">
    <property type="term" value="F:phosphoenolpyruvate-glycerone phosphotransferase activity"/>
    <property type="evidence" value="ECO:0007669"/>
    <property type="project" value="UniProtKB-EC"/>
</dbReference>
<comment type="subunit">
    <text evidence="5">Homodimer. The dihydroxyacetone kinase complex is composed of a homodimer of DhaM, a homodimer of DhaK and the subunit DhaL.</text>
</comment>
<dbReference type="PROSITE" id="PS51096">
    <property type="entry name" value="PTS_EIIA_TYPE_4"/>
    <property type="match status" value="1"/>
</dbReference>
<dbReference type="InterPro" id="IPR036662">
    <property type="entry name" value="PTS_EIIA_man-typ_sf"/>
</dbReference>
<dbReference type="RefSeq" id="WP_085559267.1">
    <property type="nucleotide sequence ID" value="NZ_FOAH01000001.1"/>
</dbReference>
<dbReference type="Pfam" id="PF03610">
    <property type="entry name" value="EIIA-man"/>
    <property type="match status" value="1"/>
</dbReference>
<evidence type="ECO:0000256" key="1">
    <source>
        <dbReference type="ARBA" id="ARBA00001113"/>
    </source>
</evidence>
<comment type="function">
    <text evidence="2">Component of the dihydroxyacetone kinase complex, which is responsible for the phosphoenolpyruvate (PEP)-dependent phosphorylation of dihydroxyacetone. DhaM serves as the phosphoryl donor. Is phosphorylated by phosphoenolpyruvate in an EI- and HPr-dependent reaction, and a phosphorelay system on histidine residues finally leads to phosphoryl transfer to DhaL and dihydroxyacetone.</text>
</comment>
<dbReference type="Proteomes" id="UP000193435">
    <property type="component" value="Unassembled WGS sequence"/>
</dbReference>
<dbReference type="EC" id="2.7.1.121" evidence="3"/>
<dbReference type="GO" id="GO:0009401">
    <property type="term" value="P:phosphoenolpyruvate-dependent sugar phosphotransferase system"/>
    <property type="evidence" value="ECO:0007669"/>
    <property type="project" value="InterPro"/>
</dbReference>
<organism evidence="7 8">
    <name type="scientific">Carnobacterium iners</name>
    <dbReference type="NCBI Taxonomy" id="1073423"/>
    <lineage>
        <taxon>Bacteria</taxon>
        <taxon>Bacillati</taxon>
        <taxon>Bacillota</taxon>
        <taxon>Bacilli</taxon>
        <taxon>Lactobacillales</taxon>
        <taxon>Carnobacteriaceae</taxon>
        <taxon>Carnobacterium</taxon>
    </lineage>
</organism>
<comment type="catalytic activity">
    <reaction evidence="1">
        <text>dihydroxyacetone + phosphoenolpyruvate = dihydroxyacetone phosphate + pyruvate</text>
        <dbReference type="Rhea" id="RHEA:18381"/>
        <dbReference type="ChEBI" id="CHEBI:15361"/>
        <dbReference type="ChEBI" id="CHEBI:16016"/>
        <dbReference type="ChEBI" id="CHEBI:57642"/>
        <dbReference type="ChEBI" id="CHEBI:58702"/>
        <dbReference type="EC" id="2.7.1.121"/>
    </reaction>
</comment>
<dbReference type="InterPro" id="IPR004701">
    <property type="entry name" value="PTS_EIIA_man-typ"/>
</dbReference>
<keyword evidence="8" id="KW-1185">Reference proteome</keyword>
<gene>
    <name evidence="7" type="ORF">SAMN04488700_1073</name>
</gene>
<dbReference type="SUPFAM" id="SSF53062">
    <property type="entry name" value="PTS system fructose IIA component-like"/>
    <property type="match status" value="1"/>
</dbReference>
<evidence type="ECO:0000313" key="7">
    <source>
        <dbReference type="EMBL" id="SMH29548.1"/>
    </source>
</evidence>
<proteinExistence type="predicted"/>
<dbReference type="GO" id="GO:0016020">
    <property type="term" value="C:membrane"/>
    <property type="evidence" value="ECO:0007669"/>
    <property type="project" value="InterPro"/>
</dbReference>
<dbReference type="NCBIfam" id="TIGR02364">
    <property type="entry name" value="dha_pts"/>
    <property type="match status" value="1"/>
</dbReference>
<reference evidence="7 8" key="1">
    <citation type="submission" date="2017-04" db="EMBL/GenBank/DDBJ databases">
        <authorList>
            <person name="Afonso C.L."/>
            <person name="Miller P.J."/>
            <person name="Scott M.A."/>
            <person name="Spackman E."/>
            <person name="Goraichik I."/>
            <person name="Dimitrov K.M."/>
            <person name="Suarez D.L."/>
            <person name="Swayne D.E."/>
        </authorList>
    </citation>
    <scope>NUCLEOTIDE SEQUENCE [LARGE SCALE GENOMIC DNA]</scope>
    <source>
        <strain evidence="7 8">LMG26642</strain>
    </source>
</reference>
<dbReference type="Gene3D" id="3.40.50.510">
    <property type="entry name" value="Phosphotransferase system, mannose-type IIA component"/>
    <property type="match status" value="1"/>
</dbReference>
<dbReference type="OrthoDB" id="7065393at2"/>
<evidence type="ECO:0000256" key="3">
    <source>
        <dbReference type="ARBA" id="ARBA00012095"/>
    </source>
</evidence>
<dbReference type="STRING" id="1073423.SAMN04488700_1073"/>
<evidence type="ECO:0000256" key="2">
    <source>
        <dbReference type="ARBA" id="ARBA00002788"/>
    </source>
</evidence>
<dbReference type="GO" id="GO:0019563">
    <property type="term" value="P:glycerol catabolic process"/>
    <property type="evidence" value="ECO:0007669"/>
    <property type="project" value="InterPro"/>
</dbReference>
<evidence type="ECO:0000256" key="4">
    <source>
        <dbReference type="ARBA" id="ARBA00022679"/>
    </source>
</evidence>
<dbReference type="InterPro" id="IPR039643">
    <property type="entry name" value="DhaM"/>
</dbReference>
<keyword evidence="7" id="KW-0418">Kinase</keyword>
<accession>A0A1X7MZT2</accession>
<keyword evidence="4" id="KW-0808">Transferase</keyword>
<name>A0A1X7MZT2_9LACT</name>
<evidence type="ECO:0000256" key="5">
    <source>
        <dbReference type="ARBA" id="ARBA00046577"/>
    </source>
</evidence>
<dbReference type="AlphaFoldDB" id="A0A1X7MZT2"/>
<sequence>MEKPGMIIISHVYEIAKGVERLLQEVAKDVAIEVIGGVDKTEIGTSFDTILELVNNHPSDHLLAFYDLGSAKMNLEMVKELSDKSITIYDVPIVEGSYTAAALLQADVTQEAIEEQLKELHINK</sequence>
<evidence type="ECO:0000313" key="8">
    <source>
        <dbReference type="Proteomes" id="UP000193435"/>
    </source>
</evidence>
<protein>
    <recommendedName>
        <fullName evidence="3">phosphoenolpyruvate--glycerone phosphotransferase</fullName>
        <ecNumber evidence="3">2.7.1.121</ecNumber>
    </recommendedName>
</protein>
<feature type="domain" description="PTS EIIA type-4" evidence="6">
    <location>
        <begin position="3"/>
        <end position="124"/>
    </location>
</feature>